<organism evidence="15 16">
    <name type="scientific">Pocillopora meandrina</name>
    <dbReference type="NCBI Taxonomy" id="46732"/>
    <lineage>
        <taxon>Eukaryota</taxon>
        <taxon>Metazoa</taxon>
        <taxon>Cnidaria</taxon>
        <taxon>Anthozoa</taxon>
        <taxon>Hexacorallia</taxon>
        <taxon>Scleractinia</taxon>
        <taxon>Astrocoeniina</taxon>
        <taxon>Pocilloporidae</taxon>
        <taxon>Pocillopora</taxon>
    </lineage>
</organism>
<dbReference type="InterPro" id="IPR013098">
    <property type="entry name" value="Ig_I-set"/>
</dbReference>
<comment type="caution">
    <text evidence="15">The sequence shown here is derived from an EMBL/GenBank/DDBJ whole genome shotgun (WGS) entry which is preliminary data.</text>
</comment>
<dbReference type="EMBL" id="CALNXJ010000019">
    <property type="protein sequence ID" value="CAH3122974.1"/>
    <property type="molecule type" value="Genomic_DNA"/>
</dbReference>
<evidence type="ECO:0000256" key="8">
    <source>
        <dbReference type="ARBA" id="ARBA00023170"/>
    </source>
</evidence>
<feature type="transmembrane region" description="Helical" evidence="12">
    <location>
        <begin position="421"/>
        <end position="444"/>
    </location>
</feature>
<dbReference type="PROSITE" id="PS50835">
    <property type="entry name" value="IG_LIKE"/>
    <property type="match status" value="3"/>
</dbReference>
<keyword evidence="10" id="KW-0393">Immunoglobulin domain</keyword>
<evidence type="ECO:0000256" key="13">
    <source>
        <dbReference type="SAM" id="SignalP"/>
    </source>
</evidence>
<feature type="region of interest" description="Disordered" evidence="11">
    <location>
        <begin position="545"/>
        <end position="584"/>
    </location>
</feature>
<feature type="domain" description="Ig-like" evidence="14">
    <location>
        <begin position="24"/>
        <end position="118"/>
    </location>
</feature>
<keyword evidence="4" id="KW-0677">Repeat</keyword>
<dbReference type="InterPro" id="IPR003599">
    <property type="entry name" value="Ig_sub"/>
</dbReference>
<comment type="subcellular location">
    <subcellularLocation>
        <location evidence="1">Membrane</location>
        <topology evidence="1">Single-pass membrane protein</topology>
    </subcellularLocation>
</comment>
<evidence type="ECO:0000313" key="16">
    <source>
        <dbReference type="Proteomes" id="UP001159428"/>
    </source>
</evidence>
<dbReference type="PANTHER" id="PTHR19890:SF10">
    <property type="entry name" value="FIBROBLAST GROWTH FACTOR RECEPTOR-LIKE 1"/>
    <property type="match status" value="1"/>
</dbReference>
<dbReference type="SMART" id="SM00409">
    <property type="entry name" value="IG"/>
    <property type="match status" value="3"/>
</dbReference>
<evidence type="ECO:0000256" key="9">
    <source>
        <dbReference type="ARBA" id="ARBA00023180"/>
    </source>
</evidence>
<dbReference type="Pfam" id="PF13927">
    <property type="entry name" value="Ig_3"/>
    <property type="match status" value="1"/>
</dbReference>
<sequence length="597" mass="68028">MCYTKTVSLEFILSLFVVVHCKDPPVLLAPVKPLYTVHEGRNVKLRCKFSGTKDPPENRTLTAWQRLPEGMVITKKFPRFRTRLEYLKIKKVQPSDEGLYACIAHNSFGVTRQEIRLVVRESNRSIITKKETPSPTPITSVPSITAREPSIKSTTDRPRIPSKIPLMEYPPKFKGPPKSRVRFLEYVKGHHIRLKCHATGAVPLNVTWVKNNKPLSRTHRSHLKAKGWVLGFKALTNDDAGTYSCTVQNAYGKIEKTFIVTVVENGIIIPPERKPKILRHFLKNETAMEGEDVKFVCSAVARSHPDFHLLKWKQPSNVSNGTDPFDFVDFTKSKYQEIRETAKQHTGNRKLYTHRFIVRNVTLADEARYTCMVGNSAGYVSHNVFLTIKTHDDEEVVFGGMGRKSPAPQEDKEIYIEEVPLAALIGVPIAVLILLIGTIVWCYFMTRKHHARQQWANDTLDKNPTANDVIKKDSPTQLYAPKKVKEEIRNVSFNIYVDCPNDRLSHTEQQSRTHMKSALSHEKCDSSRVKCDSSRVRNARNQKCTKLKDPPLDGLVVHSEPSRTHSNRTEHRKRHEERGLVRDEASGFKSEIKCSGV</sequence>
<keyword evidence="16" id="KW-1185">Reference proteome</keyword>
<dbReference type="FunFam" id="2.60.40.10:FF:000016">
    <property type="entry name" value="Fibroblast growth factor receptor"/>
    <property type="match status" value="1"/>
</dbReference>
<evidence type="ECO:0000256" key="3">
    <source>
        <dbReference type="ARBA" id="ARBA00022729"/>
    </source>
</evidence>
<feature type="domain" description="Ig-like" evidence="14">
    <location>
        <begin position="171"/>
        <end position="261"/>
    </location>
</feature>
<dbReference type="InterPro" id="IPR007110">
    <property type="entry name" value="Ig-like_dom"/>
</dbReference>
<proteinExistence type="predicted"/>
<keyword evidence="2 12" id="KW-0812">Transmembrane</keyword>
<dbReference type="CDD" id="cd00096">
    <property type="entry name" value="Ig"/>
    <property type="match status" value="1"/>
</dbReference>
<feature type="region of interest" description="Disordered" evidence="11">
    <location>
        <begin position="148"/>
        <end position="171"/>
    </location>
</feature>
<dbReference type="InterPro" id="IPR013783">
    <property type="entry name" value="Ig-like_fold"/>
</dbReference>
<feature type="signal peptide" evidence="13">
    <location>
        <begin position="1"/>
        <end position="21"/>
    </location>
</feature>
<keyword evidence="8" id="KW-0675">Receptor</keyword>
<keyword evidence="9" id="KW-0325">Glycoprotein</keyword>
<feature type="compositionally biased region" description="Basic and acidic residues" evidence="11">
    <location>
        <begin position="560"/>
        <end position="569"/>
    </location>
</feature>
<dbReference type="Pfam" id="PF07679">
    <property type="entry name" value="I-set"/>
    <property type="match status" value="2"/>
</dbReference>
<evidence type="ECO:0000256" key="12">
    <source>
        <dbReference type="SAM" id="Phobius"/>
    </source>
</evidence>
<accession>A0AAU9WR97</accession>
<evidence type="ECO:0000259" key="14">
    <source>
        <dbReference type="PROSITE" id="PS50835"/>
    </source>
</evidence>
<dbReference type="AlphaFoldDB" id="A0AAU9WR97"/>
<evidence type="ECO:0000256" key="11">
    <source>
        <dbReference type="SAM" id="MobiDB-lite"/>
    </source>
</evidence>
<evidence type="ECO:0000256" key="6">
    <source>
        <dbReference type="ARBA" id="ARBA00023136"/>
    </source>
</evidence>
<feature type="domain" description="Ig-like" evidence="14">
    <location>
        <begin position="275"/>
        <end position="387"/>
    </location>
</feature>
<keyword evidence="5 12" id="KW-1133">Transmembrane helix</keyword>
<gene>
    <name evidence="15" type="ORF">PMEA_00009905</name>
</gene>
<evidence type="ECO:0000256" key="7">
    <source>
        <dbReference type="ARBA" id="ARBA00023157"/>
    </source>
</evidence>
<dbReference type="SMART" id="SM00408">
    <property type="entry name" value="IGc2"/>
    <property type="match status" value="3"/>
</dbReference>
<dbReference type="GO" id="GO:0016020">
    <property type="term" value="C:membrane"/>
    <property type="evidence" value="ECO:0007669"/>
    <property type="project" value="UniProtKB-SubCell"/>
</dbReference>
<dbReference type="InterPro" id="IPR003598">
    <property type="entry name" value="Ig_sub2"/>
</dbReference>
<keyword evidence="7" id="KW-1015">Disulfide bond</keyword>
<name>A0AAU9WR97_9CNID</name>
<dbReference type="PANTHER" id="PTHR19890">
    <property type="entry name" value="FIBROBLAST GROWTH FACTOR RECEPTOR"/>
    <property type="match status" value="1"/>
</dbReference>
<dbReference type="Gene3D" id="2.60.40.10">
    <property type="entry name" value="Immunoglobulins"/>
    <property type="match status" value="3"/>
</dbReference>
<dbReference type="Proteomes" id="UP001159428">
    <property type="component" value="Unassembled WGS sequence"/>
</dbReference>
<evidence type="ECO:0000256" key="5">
    <source>
        <dbReference type="ARBA" id="ARBA00022989"/>
    </source>
</evidence>
<protein>
    <recommendedName>
        <fullName evidence="14">Ig-like domain-containing protein</fullName>
    </recommendedName>
</protein>
<keyword evidence="6 12" id="KW-0472">Membrane</keyword>
<dbReference type="InterPro" id="IPR036179">
    <property type="entry name" value="Ig-like_dom_sf"/>
</dbReference>
<dbReference type="InterPro" id="IPR052615">
    <property type="entry name" value="FGFRL"/>
</dbReference>
<dbReference type="SUPFAM" id="SSF48726">
    <property type="entry name" value="Immunoglobulin"/>
    <property type="match status" value="3"/>
</dbReference>
<evidence type="ECO:0000256" key="4">
    <source>
        <dbReference type="ARBA" id="ARBA00022737"/>
    </source>
</evidence>
<evidence type="ECO:0000256" key="1">
    <source>
        <dbReference type="ARBA" id="ARBA00004167"/>
    </source>
</evidence>
<feature type="chain" id="PRO_5043841017" description="Ig-like domain-containing protein" evidence="13">
    <location>
        <begin position="22"/>
        <end position="597"/>
    </location>
</feature>
<evidence type="ECO:0000313" key="15">
    <source>
        <dbReference type="EMBL" id="CAH3122974.1"/>
    </source>
</evidence>
<evidence type="ECO:0000256" key="10">
    <source>
        <dbReference type="ARBA" id="ARBA00023319"/>
    </source>
</evidence>
<reference evidence="15 16" key="1">
    <citation type="submission" date="2022-05" db="EMBL/GenBank/DDBJ databases">
        <authorList>
            <consortium name="Genoscope - CEA"/>
            <person name="William W."/>
        </authorList>
    </citation>
    <scope>NUCLEOTIDE SEQUENCE [LARGE SCALE GENOMIC DNA]</scope>
</reference>
<evidence type="ECO:0000256" key="2">
    <source>
        <dbReference type="ARBA" id="ARBA00022692"/>
    </source>
</evidence>
<keyword evidence="3 13" id="KW-0732">Signal</keyword>